<evidence type="ECO:0000256" key="5">
    <source>
        <dbReference type="SAM" id="Phobius"/>
    </source>
</evidence>
<evidence type="ECO:0000256" key="3">
    <source>
        <dbReference type="ARBA" id="ARBA00022989"/>
    </source>
</evidence>
<feature type="transmembrane region" description="Helical" evidence="5">
    <location>
        <begin position="46"/>
        <end position="64"/>
    </location>
</feature>
<comment type="caution">
    <text evidence="6">The sequence shown here is derived from an EMBL/GenBank/DDBJ whole genome shotgun (WGS) entry which is preliminary data.</text>
</comment>
<keyword evidence="1" id="KW-1003">Cell membrane</keyword>
<evidence type="ECO:0000313" key="6">
    <source>
        <dbReference type="EMBL" id="GLK68428.1"/>
    </source>
</evidence>
<dbReference type="AlphaFoldDB" id="A0A9W6MVW3"/>
<reference evidence="6" key="2">
    <citation type="submission" date="2023-01" db="EMBL/GenBank/DDBJ databases">
        <authorList>
            <person name="Sun Q."/>
            <person name="Evtushenko L."/>
        </authorList>
    </citation>
    <scope>NUCLEOTIDE SEQUENCE</scope>
    <source>
        <strain evidence="6">VKM B-2347</strain>
    </source>
</reference>
<dbReference type="Proteomes" id="UP001143372">
    <property type="component" value="Unassembled WGS sequence"/>
</dbReference>
<dbReference type="Pfam" id="PF07869">
    <property type="entry name" value="DUF1656"/>
    <property type="match status" value="1"/>
</dbReference>
<evidence type="ECO:0000256" key="2">
    <source>
        <dbReference type="ARBA" id="ARBA00022692"/>
    </source>
</evidence>
<keyword evidence="4 5" id="KW-0472">Membrane</keyword>
<dbReference type="RefSeq" id="WP_271168667.1">
    <property type="nucleotide sequence ID" value="NZ_BSFI01000008.1"/>
</dbReference>
<evidence type="ECO:0000256" key="4">
    <source>
        <dbReference type="ARBA" id="ARBA00023136"/>
    </source>
</evidence>
<accession>A0A9W6MVW3</accession>
<protein>
    <submittedName>
        <fullName evidence="6">DUF1656 domain-containing protein</fullName>
    </submittedName>
</protein>
<name>A0A9W6MVW3_9HYPH</name>
<proteinExistence type="predicted"/>
<dbReference type="InterPro" id="IPR012451">
    <property type="entry name" value="DUF1656"/>
</dbReference>
<reference evidence="6" key="1">
    <citation type="journal article" date="2014" name="Int. J. Syst. Evol. Microbiol.">
        <title>Complete genome sequence of Corynebacterium casei LMG S-19264T (=DSM 44701T), isolated from a smear-ripened cheese.</title>
        <authorList>
            <consortium name="US DOE Joint Genome Institute (JGI-PGF)"/>
            <person name="Walter F."/>
            <person name="Albersmeier A."/>
            <person name="Kalinowski J."/>
            <person name="Ruckert C."/>
        </authorList>
    </citation>
    <scope>NUCLEOTIDE SEQUENCE</scope>
    <source>
        <strain evidence="6">VKM B-2347</strain>
    </source>
</reference>
<gene>
    <name evidence="6" type="ORF">GCM10008179_20660</name>
</gene>
<feature type="transmembrane region" description="Helical" evidence="5">
    <location>
        <begin position="7"/>
        <end position="26"/>
    </location>
</feature>
<evidence type="ECO:0000256" key="1">
    <source>
        <dbReference type="ARBA" id="ARBA00022475"/>
    </source>
</evidence>
<evidence type="ECO:0000313" key="7">
    <source>
        <dbReference type="Proteomes" id="UP001143372"/>
    </source>
</evidence>
<dbReference type="EMBL" id="BSFI01000008">
    <property type="protein sequence ID" value="GLK68428.1"/>
    <property type="molecule type" value="Genomic_DNA"/>
</dbReference>
<sequence length="65" mass="7327">MIKELDLFGVFAPPLLGYVAIAAVVWQPLRILLERVGFYRTIWHPALFNVSIYVVILAAVMAVLK</sequence>
<organism evidence="6 7">
    <name type="scientific">Hansschlegelia plantiphila</name>
    <dbReference type="NCBI Taxonomy" id="374655"/>
    <lineage>
        <taxon>Bacteria</taxon>
        <taxon>Pseudomonadati</taxon>
        <taxon>Pseudomonadota</taxon>
        <taxon>Alphaproteobacteria</taxon>
        <taxon>Hyphomicrobiales</taxon>
        <taxon>Methylopilaceae</taxon>
        <taxon>Hansschlegelia</taxon>
    </lineage>
</organism>
<keyword evidence="2 5" id="KW-0812">Transmembrane</keyword>
<keyword evidence="7" id="KW-1185">Reference proteome</keyword>
<keyword evidence="3 5" id="KW-1133">Transmembrane helix</keyword>